<dbReference type="EMBL" id="JADOUF010000001">
    <property type="protein sequence ID" value="MBG6136943.1"/>
    <property type="molecule type" value="Genomic_DNA"/>
</dbReference>
<evidence type="ECO:0008006" key="4">
    <source>
        <dbReference type="Google" id="ProtNLM"/>
    </source>
</evidence>
<proteinExistence type="predicted"/>
<dbReference type="AlphaFoldDB" id="A0A8J7GIB5"/>
<keyword evidence="1" id="KW-1133">Transmembrane helix</keyword>
<dbReference type="Proteomes" id="UP000622552">
    <property type="component" value="Unassembled WGS sequence"/>
</dbReference>
<organism evidence="2 3">
    <name type="scientific">Longispora fulva</name>
    <dbReference type="NCBI Taxonomy" id="619741"/>
    <lineage>
        <taxon>Bacteria</taxon>
        <taxon>Bacillati</taxon>
        <taxon>Actinomycetota</taxon>
        <taxon>Actinomycetes</taxon>
        <taxon>Micromonosporales</taxon>
        <taxon>Micromonosporaceae</taxon>
        <taxon>Longispora</taxon>
    </lineage>
</organism>
<gene>
    <name evidence="2" type="ORF">IW245_003137</name>
</gene>
<name>A0A8J7GIB5_9ACTN</name>
<accession>A0A8J7GIB5</accession>
<dbReference type="Pfam" id="PF11188">
    <property type="entry name" value="DUF2975"/>
    <property type="match status" value="1"/>
</dbReference>
<protein>
    <recommendedName>
        <fullName evidence="4">DUF2975 domain-containing protein</fullName>
    </recommendedName>
</protein>
<evidence type="ECO:0000313" key="2">
    <source>
        <dbReference type="EMBL" id="MBG6136943.1"/>
    </source>
</evidence>
<keyword evidence="3" id="KW-1185">Reference proteome</keyword>
<feature type="transmembrane region" description="Helical" evidence="1">
    <location>
        <begin position="183"/>
        <end position="200"/>
    </location>
</feature>
<comment type="caution">
    <text evidence="2">The sequence shown here is derived from an EMBL/GenBank/DDBJ whole genome shotgun (WGS) entry which is preliminary data.</text>
</comment>
<feature type="transmembrane region" description="Helical" evidence="1">
    <location>
        <begin position="143"/>
        <end position="163"/>
    </location>
</feature>
<sequence>MDTAARTRTGWLARTHKLLTAILVFDVIAALLGLTDLFHSDWVRDVSIRVYLSDIYPDLGDAYDRTAQDLPHSPAVNVPDTFSLVTVRVTHPSAFQAVLYDLGLGWLTVLALIPILLFARRLVREAYHHDPFTPEMIRRVRKLGLLVLGCGGGAELVALAARVALQKSVLRDSGTIMADSPSVPWWLLTGLLVLAFGEILRRGGQLRAELDGVI</sequence>
<keyword evidence="1" id="KW-0812">Transmembrane</keyword>
<feature type="transmembrane region" description="Helical" evidence="1">
    <location>
        <begin position="18"/>
        <end position="38"/>
    </location>
</feature>
<feature type="transmembrane region" description="Helical" evidence="1">
    <location>
        <begin position="103"/>
        <end position="123"/>
    </location>
</feature>
<evidence type="ECO:0000256" key="1">
    <source>
        <dbReference type="SAM" id="Phobius"/>
    </source>
</evidence>
<dbReference type="RefSeq" id="WP_197003857.1">
    <property type="nucleotide sequence ID" value="NZ_BONS01000022.1"/>
</dbReference>
<dbReference type="InterPro" id="IPR021354">
    <property type="entry name" value="DUF2975"/>
</dbReference>
<reference evidence="2" key="1">
    <citation type="submission" date="2020-11" db="EMBL/GenBank/DDBJ databases">
        <title>Sequencing the genomes of 1000 actinobacteria strains.</title>
        <authorList>
            <person name="Klenk H.-P."/>
        </authorList>
    </citation>
    <scope>NUCLEOTIDE SEQUENCE</scope>
    <source>
        <strain evidence="2">DSM 45356</strain>
    </source>
</reference>
<keyword evidence="1" id="KW-0472">Membrane</keyword>
<evidence type="ECO:0000313" key="3">
    <source>
        <dbReference type="Proteomes" id="UP000622552"/>
    </source>
</evidence>